<sequence>MGRIVRARYENGVLKPLEKLDLMDGGEVRVVCF</sequence>
<protein>
    <recommendedName>
        <fullName evidence="3">Antitoxin</fullName>
    </recommendedName>
</protein>
<reference evidence="4" key="1">
    <citation type="journal article" date="2020" name="mSystems">
        <title>Genome- and Community-Level Interaction Insights into Carbon Utilization and Element Cycling Functions of Hydrothermarchaeota in Hydrothermal Sediment.</title>
        <authorList>
            <person name="Zhou Z."/>
            <person name="Liu Y."/>
            <person name="Xu W."/>
            <person name="Pan J."/>
            <person name="Luo Z.H."/>
            <person name="Li M."/>
        </authorList>
    </citation>
    <scope>NUCLEOTIDE SEQUENCE [LARGE SCALE GENOMIC DNA]</scope>
    <source>
        <strain evidence="4">SpSt-16</strain>
    </source>
</reference>
<comment type="function">
    <text evidence="3">Antitoxin component of a type II toxin-antitoxin (TA) system.</text>
</comment>
<dbReference type="Pfam" id="PF01954">
    <property type="entry name" value="AF2212-like"/>
    <property type="match status" value="1"/>
</dbReference>
<comment type="similarity">
    <text evidence="1 3">Belongs to the UPF0165 family.</text>
</comment>
<comment type="caution">
    <text evidence="4">The sequence shown here is derived from an EMBL/GenBank/DDBJ whole genome shotgun (WGS) entry which is preliminary data.</text>
</comment>
<dbReference type="InterPro" id="IPR008203">
    <property type="entry name" value="AF2212-like"/>
</dbReference>
<dbReference type="InterPro" id="IPR024069">
    <property type="entry name" value="AF2212-like_dom_sf"/>
</dbReference>
<evidence type="ECO:0000256" key="2">
    <source>
        <dbReference type="ARBA" id="ARBA00022649"/>
    </source>
</evidence>
<dbReference type="AlphaFoldDB" id="A0A7C2ZUL4"/>
<dbReference type="Gene3D" id="4.10.1150.10">
    <property type="entry name" value="AF2212/PG0164-like"/>
    <property type="match status" value="1"/>
</dbReference>
<dbReference type="EMBL" id="DSGT01000002">
    <property type="protein sequence ID" value="HEW52625.1"/>
    <property type="molecule type" value="Genomic_DNA"/>
</dbReference>
<proteinExistence type="inferred from homology"/>
<organism evidence="4">
    <name type="scientific">Ignisphaera aggregans</name>
    <dbReference type="NCBI Taxonomy" id="334771"/>
    <lineage>
        <taxon>Archaea</taxon>
        <taxon>Thermoproteota</taxon>
        <taxon>Thermoprotei</taxon>
        <taxon>Desulfurococcales</taxon>
        <taxon>Desulfurococcaceae</taxon>
        <taxon>Ignisphaera</taxon>
    </lineage>
</organism>
<evidence type="ECO:0000256" key="1">
    <source>
        <dbReference type="ARBA" id="ARBA00006615"/>
    </source>
</evidence>
<gene>
    <name evidence="4" type="ORF">ENO77_00320</name>
</gene>
<dbReference type="SUPFAM" id="SSF141694">
    <property type="entry name" value="AF2212/PG0164-like"/>
    <property type="match status" value="1"/>
</dbReference>
<keyword evidence="2 3" id="KW-1277">Toxin-antitoxin system</keyword>
<accession>A0A7C2ZUL4</accession>
<evidence type="ECO:0000256" key="3">
    <source>
        <dbReference type="RuleBase" id="RU368051"/>
    </source>
</evidence>
<evidence type="ECO:0000313" key="4">
    <source>
        <dbReference type="EMBL" id="HEW52625.1"/>
    </source>
</evidence>
<name>A0A7C2ZUL4_9CREN</name>